<dbReference type="SMART" id="SM00432">
    <property type="entry name" value="MADS"/>
    <property type="match status" value="1"/>
</dbReference>
<dbReference type="GO" id="GO:0005634">
    <property type="term" value="C:nucleus"/>
    <property type="evidence" value="ECO:0007669"/>
    <property type="project" value="UniProtKB-SubCell"/>
</dbReference>
<keyword evidence="3" id="KW-0238">DNA-binding</keyword>
<evidence type="ECO:0000256" key="1">
    <source>
        <dbReference type="ARBA" id="ARBA00004123"/>
    </source>
</evidence>
<dbReference type="InterPro" id="IPR036879">
    <property type="entry name" value="TF_MADSbox_sf"/>
</dbReference>
<comment type="subcellular location">
    <subcellularLocation>
        <location evidence="1">Nucleus</location>
    </subcellularLocation>
</comment>
<dbReference type="AlphaFoldDB" id="A0AAU9P294"/>
<protein>
    <recommendedName>
        <fullName evidence="7">MADS-box domain-containing protein</fullName>
    </recommendedName>
</protein>
<evidence type="ECO:0000313" key="8">
    <source>
        <dbReference type="EMBL" id="CAH1444194.1"/>
    </source>
</evidence>
<evidence type="ECO:0000313" key="9">
    <source>
        <dbReference type="Proteomes" id="UP001157418"/>
    </source>
</evidence>
<dbReference type="GO" id="GO:0003677">
    <property type="term" value="F:DNA binding"/>
    <property type="evidence" value="ECO:0007669"/>
    <property type="project" value="UniProtKB-KW"/>
</dbReference>
<evidence type="ECO:0000256" key="4">
    <source>
        <dbReference type="ARBA" id="ARBA00023163"/>
    </source>
</evidence>
<gene>
    <name evidence="8" type="ORF">LVIROSA_LOCUS30053</name>
</gene>
<proteinExistence type="predicted"/>
<evidence type="ECO:0000256" key="3">
    <source>
        <dbReference type="ARBA" id="ARBA00023125"/>
    </source>
</evidence>
<dbReference type="PROSITE" id="PS50066">
    <property type="entry name" value="MADS_BOX_2"/>
    <property type="match status" value="1"/>
</dbReference>
<organism evidence="8 9">
    <name type="scientific">Lactuca virosa</name>
    <dbReference type="NCBI Taxonomy" id="75947"/>
    <lineage>
        <taxon>Eukaryota</taxon>
        <taxon>Viridiplantae</taxon>
        <taxon>Streptophyta</taxon>
        <taxon>Embryophyta</taxon>
        <taxon>Tracheophyta</taxon>
        <taxon>Spermatophyta</taxon>
        <taxon>Magnoliopsida</taxon>
        <taxon>eudicotyledons</taxon>
        <taxon>Gunneridae</taxon>
        <taxon>Pentapetalae</taxon>
        <taxon>asterids</taxon>
        <taxon>campanulids</taxon>
        <taxon>Asterales</taxon>
        <taxon>Asteraceae</taxon>
        <taxon>Cichorioideae</taxon>
        <taxon>Cichorieae</taxon>
        <taxon>Lactucinae</taxon>
        <taxon>Lactuca</taxon>
    </lineage>
</organism>
<dbReference type="EMBL" id="CAKMRJ010005523">
    <property type="protein sequence ID" value="CAH1444194.1"/>
    <property type="molecule type" value="Genomic_DNA"/>
</dbReference>
<keyword evidence="5" id="KW-0539">Nucleus</keyword>
<dbReference type="Gene3D" id="3.40.1810.10">
    <property type="entry name" value="Transcription factor, MADS-box"/>
    <property type="match status" value="1"/>
</dbReference>
<comment type="caution">
    <text evidence="8">The sequence shown here is derived from an EMBL/GenBank/DDBJ whole genome shotgun (WGS) entry which is preliminary data.</text>
</comment>
<keyword evidence="4" id="KW-0804">Transcription</keyword>
<feature type="region of interest" description="Disordered" evidence="6">
    <location>
        <begin position="1"/>
        <end position="21"/>
    </location>
</feature>
<name>A0AAU9P294_9ASTR</name>
<sequence length="185" mass="21415">MAPPKVPMEYEQREETQSHISNKKQGIIKKVNELATLCDVDISIIICVDDHQQPDIFSPDADKFNNFVNCYVQNRSIALEKNRCYGLSHYFNDRKIKMEKEHANAKNNNIEEKFSTWFNFLDNLSKMLGFVAPACPYADENERRKGVLSDGRSTTEQRHRLGSFLAGDGWRVAISNIRTRWRGRS</sequence>
<dbReference type="Proteomes" id="UP001157418">
    <property type="component" value="Unassembled WGS sequence"/>
</dbReference>
<reference evidence="8 9" key="1">
    <citation type="submission" date="2022-01" db="EMBL/GenBank/DDBJ databases">
        <authorList>
            <person name="Xiong W."/>
            <person name="Schranz E."/>
        </authorList>
    </citation>
    <scope>NUCLEOTIDE SEQUENCE [LARGE SCALE GENOMIC DNA]</scope>
</reference>
<feature type="domain" description="MADS-box" evidence="7">
    <location>
        <begin position="11"/>
        <end position="60"/>
    </location>
</feature>
<keyword evidence="2" id="KW-0805">Transcription regulation</keyword>
<evidence type="ECO:0000259" key="7">
    <source>
        <dbReference type="PROSITE" id="PS50066"/>
    </source>
</evidence>
<dbReference type="InterPro" id="IPR002100">
    <property type="entry name" value="TF_MADSbox"/>
</dbReference>
<dbReference type="Pfam" id="PF00319">
    <property type="entry name" value="SRF-TF"/>
    <property type="match status" value="1"/>
</dbReference>
<dbReference type="GO" id="GO:0046983">
    <property type="term" value="F:protein dimerization activity"/>
    <property type="evidence" value="ECO:0007669"/>
    <property type="project" value="InterPro"/>
</dbReference>
<feature type="compositionally biased region" description="Basic and acidic residues" evidence="6">
    <location>
        <begin position="8"/>
        <end position="17"/>
    </location>
</feature>
<accession>A0AAU9P294</accession>
<evidence type="ECO:0000256" key="5">
    <source>
        <dbReference type="ARBA" id="ARBA00023242"/>
    </source>
</evidence>
<evidence type="ECO:0000256" key="6">
    <source>
        <dbReference type="SAM" id="MobiDB-lite"/>
    </source>
</evidence>
<evidence type="ECO:0000256" key="2">
    <source>
        <dbReference type="ARBA" id="ARBA00023015"/>
    </source>
</evidence>
<keyword evidence="9" id="KW-1185">Reference proteome</keyword>
<dbReference type="SUPFAM" id="SSF55455">
    <property type="entry name" value="SRF-like"/>
    <property type="match status" value="1"/>
</dbReference>